<keyword evidence="6" id="KW-0482">Metalloprotease</keyword>
<dbReference type="Gene3D" id="3.40.140.10">
    <property type="entry name" value="Cytidine Deaminase, domain 2"/>
    <property type="match status" value="1"/>
</dbReference>
<keyword evidence="3" id="KW-0479">Metal-binding</keyword>
<proteinExistence type="inferred from homology"/>
<dbReference type="InterPro" id="IPR025657">
    <property type="entry name" value="RadC_JAB"/>
</dbReference>
<sequence>MENIDIVRVVQVREATLETERFSIRSADDAASIFQSYLEGVDREHFVVAALDTKHVINAIHTVSVGSLDATIVHPREVFKFAILANASSIIVCHNHPSGNSQYSTEDVQVTKRLVEAGRILGIAVLDHIVVCDHSFCSLKSMGLM</sequence>
<keyword evidence="5" id="KW-0862">Zinc</keyword>
<gene>
    <name evidence="8" type="ORF">ACFSB2_16775</name>
</gene>
<keyword evidence="4" id="KW-0378">Hydrolase</keyword>
<dbReference type="CDD" id="cd08071">
    <property type="entry name" value="MPN_DUF2466"/>
    <property type="match status" value="1"/>
</dbReference>
<dbReference type="InterPro" id="IPR037518">
    <property type="entry name" value="MPN"/>
</dbReference>
<name>A0ABW4JNC6_9BACL</name>
<evidence type="ECO:0000313" key="9">
    <source>
        <dbReference type="Proteomes" id="UP001597079"/>
    </source>
</evidence>
<comment type="caution">
    <text evidence="8">The sequence shown here is derived from an EMBL/GenBank/DDBJ whole genome shotgun (WGS) entry which is preliminary data.</text>
</comment>
<dbReference type="PANTHER" id="PTHR30471:SF3">
    <property type="entry name" value="UPF0758 PROTEIN YEES-RELATED"/>
    <property type="match status" value="1"/>
</dbReference>
<reference evidence="9" key="1">
    <citation type="journal article" date="2019" name="Int. J. Syst. Evol. Microbiol.">
        <title>The Global Catalogue of Microorganisms (GCM) 10K type strain sequencing project: providing services to taxonomists for standard genome sequencing and annotation.</title>
        <authorList>
            <consortium name="The Broad Institute Genomics Platform"/>
            <consortium name="The Broad Institute Genome Sequencing Center for Infectious Disease"/>
            <person name="Wu L."/>
            <person name="Ma J."/>
        </authorList>
    </citation>
    <scope>NUCLEOTIDE SEQUENCE [LARGE SCALE GENOMIC DNA]</scope>
    <source>
        <strain evidence="9">CGMCC 1.12286</strain>
    </source>
</reference>
<feature type="domain" description="MPN" evidence="7">
    <location>
        <begin position="23"/>
        <end position="145"/>
    </location>
</feature>
<keyword evidence="2" id="KW-0645">Protease</keyword>
<evidence type="ECO:0000256" key="4">
    <source>
        <dbReference type="ARBA" id="ARBA00022801"/>
    </source>
</evidence>
<accession>A0ABW4JNC6</accession>
<evidence type="ECO:0000256" key="5">
    <source>
        <dbReference type="ARBA" id="ARBA00022833"/>
    </source>
</evidence>
<dbReference type="PANTHER" id="PTHR30471">
    <property type="entry name" value="DNA REPAIR PROTEIN RADC"/>
    <property type="match status" value="1"/>
</dbReference>
<organism evidence="8 9">
    <name type="scientific">Alicyclobacillus fodiniaquatilis</name>
    <dbReference type="NCBI Taxonomy" id="1661150"/>
    <lineage>
        <taxon>Bacteria</taxon>
        <taxon>Bacillati</taxon>
        <taxon>Bacillota</taxon>
        <taxon>Bacilli</taxon>
        <taxon>Bacillales</taxon>
        <taxon>Alicyclobacillaceae</taxon>
        <taxon>Alicyclobacillus</taxon>
    </lineage>
</organism>
<dbReference type="Proteomes" id="UP001597079">
    <property type="component" value="Unassembled WGS sequence"/>
</dbReference>
<evidence type="ECO:0000259" key="7">
    <source>
        <dbReference type="PROSITE" id="PS50249"/>
    </source>
</evidence>
<dbReference type="Pfam" id="PF04002">
    <property type="entry name" value="RadC"/>
    <property type="match status" value="1"/>
</dbReference>
<evidence type="ECO:0000256" key="2">
    <source>
        <dbReference type="ARBA" id="ARBA00022670"/>
    </source>
</evidence>
<evidence type="ECO:0000256" key="6">
    <source>
        <dbReference type="ARBA" id="ARBA00023049"/>
    </source>
</evidence>
<dbReference type="RefSeq" id="WP_377944257.1">
    <property type="nucleotide sequence ID" value="NZ_JBHUCX010000054.1"/>
</dbReference>
<evidence type="ECO:0000256" key="1">
    <source>
        <dbReference type="ARBA" id="ARBA00010243"/>
    </source>
</evidence>
<evidence type="ECO:0000256" key="3">
    <source>
        <dbReference type="ARBA" id="ARBA00022723"/>
    </source>
</evidence>
<dbReference type="EMBL" id="JBHUCX010000054">
    <property type="protein sequence ID" value="MFD1676357.1"/>
    <property type="molecule type" value="Genomic_DNA"/>
</dbReference>
<evidence type="ECO:0000313" key="8">
    <source>
        <dbReference type="EMBL" id="MFD1676357.1"/>
    </source>
</evidence>
<dbReference type="PROSITE" id="PS01302">
    <property type="entry name" value="UPF0758"/>
    <property type="match status" value="1"/>
</dbReference>
<dbReference type="InterPro" id="IPR001405">
    <property type="entry name" value="UPF0758"/>
</dbReference>
<dbReference type="InterPro" id="IPR020891">
    <property type="entry name" value="UPF0758_CS"/>
</dbReference>
<keyword evidence="9" id="KW-1185">Reference proteome</keyword>
<protein>
    <submittedName>
        <fullName evidence="8">RadC family protein</fullName>
    </submittedName>
</protein>
<dbReference type="PROSITE" id="PS50249">
    <property type="entry name" value="MPN"/>
    <property type="match status" value="1"/>
</dbReference>
<comment type="similarity">
    <text evidence="1">Belongs to the UPF0758 family.</text>
</comment>